<accession>B3JE06</accession>
<reference evidence="2 3" key="2">
    <citation type="submission" date="2008-04" db="EMBL/GenBank/DDBJ databases">
        <authorList>
            <person name="Fulton L."/>
            <person name="Clifton S."/>
            <person name="Fulton B."/>
            <person name="Xu J."/>
            <person name="Minx P."/>
            <person name="Pepin K.H."/>
            <person name="Johnson M."/>
            <person name="Thiruvilangam P."/>
            <person name="Bhonagiri V."/>
            <person name="Nash W.E."/>
            <person name="Mardis E.R."/>
            <person name="Wilson R.K."/>
        </authorList>
    </citation>
    <scope>NUCLEOTIDE SEQUENCE [LARGE SCALE GENOMIC DNA]</scope>
    <source>
        <strain evidence="2 3">DSM 17136</strain>
    </source>
</reference>
<evidence type="ECO:0000313" key="3">
    <source>
        <dbReference type="Proteomes" id="UP000003146"/>
    </source>
</evidence>
<dbReference type="HOGENOM" id="CLU_1192858_0_0_10"/>
<protein>
    <submittedName>
        <fullName evidence="2">Uncharacterized protein</fullName>
    </submittedName>
</protein>
<dbReference type="Proteomes" id="UP000003146">
    <property type="component" value="Unassembled WGS sequence"/>
</dbReference>
<feature type="region of interest" description="Disordered" evidence="1">
    <location>
        <begin position="1"/>
        <end position="35"/>
    </location>
</feature>
<reference evidence="2 3" key="1">
    <citation type="submission" date="2008-04" db="EMBL/GenBank/DDBJ databases">
        <title>Draft genome sequence of Bacteroides coprocola (DSM 17136).</title>
        <authorList>
            <person name="Sudarsanam P."/>
            <person name="Ley R."/>
            <person name="Guruge J."/>
            <person name="Turnbaugh P.J."/>
            <person name="Mahowald M."/>
            <person name="Liep D."/>
            <person name="Gordon J."/>
        </authorList>
    </citation>
    <scope>NUCLEOTIDE SEQUENCE [LARGE SCALE GENOMIC DNA]</scope>
    <source>
        <strain evidence="2 3">DSM 17136</strain>
    </source>
</reference>
<name>B3JE06_9BACT</name>
<comment type="caution">
    <text evidence="2">The sequence shown here is derived from an EMBL/GenBank/DDBJ whole genome shotgun (WGS) entry which is preliminary data.</text>
</comment>
<gene>
    <name evidence="2" type="ORF">BACCOP_00095</name>
</gene>
<evidence type="ECO:0000256" key="1">
    <source>
        <dbReference type="SAM" id="MobiDB-lite"/>
    </source>
</evidence>
<evidence type="ECO:0000313" key="2">
    <source>
        <dbReference type="EMBL" id="EDV02708.1"/>
    </source>
</evidence>
<sequence length="232" mass="26909">MLYGIRSKTITQQTDKEYESEQKMPGAASPTDRDSGGILPVRLFCHTGSGKGVVPHRIRHGGNGGGTPSKHRFPVSLCISVHLRHRKEVGLHHLFERWFMRYVIDWSKGIAKIYRYEDVRQTQLTDILFVCLNYPGLSTMLRAYYYDKDGNVTGMKDHLEGFRLCLRQALYIGNRYTRRCRSRKNPESSVVPHQSPVEPKRWRYSFLDRKGSRWMLIINDATGKVISKKKTY</sequence>
<dbReference type="RefSeq" id="WP_007565513.1">
    <property type="nucleotide sequence ID" value="NZ_DS981439.1"/>
</dbReference>
<proteinExistence type="predicted"/>
<organism evidence="2 3">
    <name type="scientific">Phocaeicola coprocola DSM 17136</name>
    <dbReference type="NCBI Taxonomy" id="470145"/>
    <lineage>
        <taxon>Bacteria</taxon>
        <taxon>Pseudomonadati</taxon>
        <taxon>Bacteroidota</taxon>
        <taxon>Bacteroidia</taxon>
        <taxon>Bacteroidales</taxon>
        <taxon>Bacteroidaceae</taxon>
        <taxon>Phocaeicola</taxon>
    </lineage>
</organism>
<dbReference type="AlphaFoldDB" id="B3JE06"/>
<dbReference type="STRING" id="470145.BACCOP_00095"/>
<dbReference type="EMBL" id="ABIY02000016">
    <property type="protein sequence ID" value="EDV02708.1"/>
    <property type="molecule type" value="Genomic_DNA"/>
</dbReference>